<dbReference type="Pfam" id="PF08937">
    <property type="entry name" value="ThsB_TIR"/>
    <property type="match status" value="1"/>
</dbReference>
<accession>A0A8J3N4Q6</accession>
<keyword evidence="3" id="KW-1185">Reference proteome</keyword>
<dbReference type="Gene3D" id="3.40.50.11200">
    <property type="match status" value="1"/>
</dbReference>
<protein>
    <submittedName>
        <fullName evidence="2">Molecular chaperone Tir</fullName>
    </submittedName>
</protein>
<dbReference type="InterPro" id="IPR015032">
    <property type="entry name" value="ThsB__TIR-like_domain"/>
</dbReference>
<evidence type="ECO:0000313" key="2">
    <source>
        <dbReference type="EMBL" id="GHO98467.1"/>
    </source>
</evidence>
<feature type="domain" description="Thoeris protein ThsB TIR-like" evidence="1">
    <location>
        <begin position="8"/>
        <end position="110"/>
    </location>
</feature>
<dbReference type="AlphaFoldDB" id="A0A8J3N4Q6"/>
<gene>
    <name evidence="2" type="ORF">KSF_085150</name>
</gene>
<reference evidence="2" key="1">
    <citation type="submission" date="2020-10" db="EMBL/GenBank/DDBJ databases">
        <title>Taxonomic study of unclassified bacteria belonging to the class Ktedonobacteria.</title>
        <authorList>
            <person name="Yabe S."/>
            <person name="Wang C.M."/>
            <person name="Zheng Y."/>
            <person name="Sakai Y."/>
            <person name="Cavaletti L."/>
            <person name="Monciardini P."/>
            <person name="Donadio S."/>
        </authorList>
    </citation>
    <scope>NUCLEOTIDE SEQUENCE</scope>
    <source>
        <strain evidence="2">ID150040</strain>
    </source>
</reference>
<name>A0A8J3N4Q6_9CHLR</name>
<dbReference type="RefSeq" id="WP_220209211.1">
    <property type="nucleotide sequence ID" value="NZ_BNJK01000002.1"/>
</dbReference>
<organism evidence="2 3">
    <name type="scientific">Reticulibacter mediterranei</name>
    <dbReference type="NCBI Taxonomy" id="2778369"/>
    <lineage>
        <taxon>Bacteria</taxon>
        <taxon>Bacillati</taxon>
        <taxon>Chloroflexota</taxon>
        <taxon>Ktedonobacteria</taxon>
        <taxon>Ktedonobacterales</taxon>
        <taxon>Reticulibacteraceae</taxon>
        <taxon>Reticulibacter</taxon>
    </lineage>
</organism>
<proteinExistence type="predicted"/>
<sequence>MAYRNKTYIAFDGEADLYAYRMMQAWRENEHIDFDFHNAHDLNTARDTSQPETIIARLRERLANTKQAILLVGDTTRSKAARETSFLHYEVEAVRRRGLPVVFANLNQSRKVQTLKLPESLASNYYTISVAWQPKIIKYALDEYVAEFQNNLIADAPKIEPYYYKDFVYEGLGL</sequence>
<dbReference type="Proteomes" id="UP000597444">
    <property type="component" value="Unassembled WGS sequence"/>
</dbReference>
<evidence type="ECO:0000313" key="3">
    <source>
        <dbReference type="Proteomes" id="UP000597444"/>
    </source>
</evidence>
<dbReference type="EMBL" id="BNJK01000002">
    <property type="protein sequence ID" value="GHO98467.1"/>
    <property type="molecule type" value="Genomic_DNA"/>
</dbReference>
<comment type="caution">
    <text evidence="2">The sequence shown here is derived from an EMBL/GenBank/DDBJ whole genome shotgun (WGS) entry which is preliminary data.</text>
</comment>
<evidence type="ECO:0000259" key="1">
    <source>
        <dbReference type="Pfam" id="PF08937"/>
    </source>
</evidence>